<dbReference type="AlphaFoldDB" id="K1WM98"/>
<keyword evidence="3" id="KW-1185">Reference proteome</keyword>
<dbReference type="EMBL" id="JH921449">
    <property type="protein sequence ID" value="EKD13457.1"/>
    <property type="molecule type" value="Genomic_DNA"/>
</dbReference>
<sequence length="415" mass="46669">MLNAKAKTYGAKSFSKGKSRRADDLMDADKLKDFKESLRPIELSSNDFDSSVEINLENRAFDEAIEALADLVEDEDDPTSGSGPYFGLADPPSAKFTPINDAAGSKRKNDTRSFTFKDAATSTSLSNASLAKRRRPSQPEENEGVEDVMWMLLSKEHAATYYNTEGETVYCHLTEEQLRTIHKRFGHPLAGRFAAVLKRAEHEFKRDLLYNIQKFCHHCQVFGRSPGRFSIRLKDDTDFNDTVNTYVGPFTNVMHDPGTNFNSATFRGYLKAIKAINDTAGLNSLVLILLVFKTLSRLTEQDRPAASTQERAAAINKAMKEVRKCYAAKQVKDALKKKNGPITEHTLDLLISSRKYDLNISTVPDEKEGDSYVLFTKDSEVLITDKERRCDDLKRLPEGTHGSAGFTWELKRILK</sequence>
<accession>K1WM98</accession>
<reference evidence="2 3" key="1">
    <citation type="journal article" date="2012" name="BMC Genomics">
        <title>Sequencing the genome of Marssonina brunnea reveals fungus-poplar co-evolution.</title>
        <authorList>
            <person name="Zhu S."/>
            <person name="Cao Y.-Z."/>
            <person name="Jiang C."/>
            <person name="Tan B.-Y."/>
            <person name="Wang Z."/>
            <person name="Feng S."/>
            <person name="Zhang L."/>
            <person name="Su X.-H."/>
            <person name="Brejova B."/>
            <person name="Vinar T."/>
            <person name="Xu M."/>
            <person name="Wang M.-X."/>
            <person name="Zhang S.-G."/>
            <person name="Huang M.-R."/>
            <person name="Wu R."/>
            <person name="Zhou Y."/>
        </authorList>
    </citation>
    <scope>NUCLEOTIDE SEQUENCE [LARGE SCALE GENOMIC DNA]</scope>
    <source>
        <strain evidence="2 3">MB_m1</strain>
    </source>
</reference>
<dbReference type="Proteomes" id="UP000006753">
    <property type="component" value="Unassembled WGS sequence"/>
</dbReference>
<name>K1WM98_MARBU</name>
<dbReference type="KEGG" id="mbe:MBM_08175"/>
<evidence type="ECO:0000313" key="2">
    <source>
        <dbReference type="EMBL" id="EKD13457.1"/>
    </source>
</evidence>
<gene>
    <name evidence="2" type="ORF">MBM_08175</name>
</gene>
<dbReference type="InParanoid" id="K1WM98"/>
<feature type="region of interest" description="Disordered" evidence="1">
    <location>
        <begin position="73"/>
        <end position="113"/>
    </location>
</feature>
<dbReference type="HOGENOM" id="CLU_662351_0_0_1"/>
<evidence type="ECO:0000313" key="3">
    <source>
        <dbReference type="Proteomes" id="UP000006753"/>
    </source>
</evidence>
<proteinExistence type="predicted"/>
<dbReference type="OrthoDB" id="3780108at2759"/>
<organism evidence="2 3">
    <name type="scientific">Marssonina brunnea f. sp. multigermtubi (strain MB_m1)</name>
    <name type="common">Marssonina leaf spot fungus</name>
    <dbReference type="NCBI Taxonomy" id="1072389"/>
    <lineage>
        <taxon>Eukaryota</taxon>
        <taxon>Fungi</taxon>
        <taxon>Dikarya</taxon>
        <taxon>Ascomycota</taxon>
        <taxon>Pezizomycotina</taxon>
        <taxon>Leotiomycetes</taxon>
        <taxon>Helotiales</taxon>
        <taxon>Drepanopezizaceae</taxon>
        <taxon>Drepanopeziza</taxon>
    </lineage>
</organism>
<dbReference type="eggNOG" id="KOG0017">
    <property type="taxonomic scope" value="Eukaryota"/>
</dbReference>
<feature type="region of interest" description="Disordered" evidence="1">
    <location>
        <begin position="1"/>
        <end position="22"/>
    </location>
</feature>
<protein>
    <submittedName>
        <fullName evidence="2">Uncharacterized protein</fullName>
    </submittedName>
</protein>
<evidence type="ECO:0000256" key="1">
    <source>
        <dbReference type="SAM" id="MobiDB-lite"/>
    </source>
</evidence>